<reference evidence="1 2" key="1">
    <citation type="submission" date="2017-04" db="EMBL/GenBank/DDBJ databases">
        <authorList>
            <person name="Afonso C.L."/>
            <person name="Miller P.J."/>
            <person name="Scott M.A."/>
            <person name="Spackman E."/>
            <person name="Goraichik I."/>
            <person name="Dimitrov K.M."/>
            <person name="Suarez D.L."/>
            <person name="Swayne D.E."/>
        </authorList>
    </citation>
    <scope>NUCLEOTIDE SEQUENCE [LARGE SCALE GENOMIC DNA]</scope>
    <source>
        <strain evidence="1 2">USBA 355</strain>
    </source>
</reference>
<sequence length="78" mass="8375">MSEEIVMTIVDRYVSDETFRAEVRADPEAAIRNAGFELGDEERALLKSIDFSQTDEQLSARMAASGGLSGGLSGDYAG</sequence>
<dbReference type="AlphaFoldDB" id="A0A1Y6CNR0"/>
<evidence type="ECO:0000313" key="1">
    <source>
        <dbReference type="EMBL" id="SMF78925.1"/>
    </source>
</evidence>
<dbReference type="EMBL" id="FWZX01000039">
    <property type="protein sequence ID" value="SMF78925.1"/>
    <property type="molecule type" value="Genomic_DNA"/>
</dbReference>
<protein>
    <submittedName>
        <fullName evidence="1">Uncharacterized protein</fullName>
    </submittedName>
</protein>
<gene>
    <name evidence="1" type="ORF">SAMN05428998_13923</name>
</gene>
<keyword evidence="2" id="KW-1185">Reference proteome</keyword>
<proteinExistence type="predicted"/>
<name>A0A1Y6CNR0_9PROT</name>
<dbReference type="RefSeq" id="WP_085126260.1">
    <property type="nucleotide sequence ID" value="NZ_FWZX01000039.1"/>
</dbReference>
<organism evidence="1 2">
    <name type="scientific">Tistlia consotensis USBA 355</name>
    <dbReference type="NCBI Taxonomy" id="560819"/>
    <lineage>
        <taxon>Bacteria</taxon>
        <taxon>Pseudomonadati</taxon>
        <taxon>Pseudomonadota</taxon>
        <taxon>Alphaproteobacteria</taxon>
        <taxon>Rhodospirillales</taxon>
        <taxon>Rhodovibrionaceae</taxon>
        <taxon>Tistlia</taxon>
    </lineage>
</organism>
<dbReference type="STRING" id="560819.SAMN05428998_13923"/>
<evidence type="ECO:0000313" key="2">
    <source>
        <dbReference type="Proteomes" id="UP000192917"/>
    </source>
</evidence>
<dbReference type="Proteomes" id="UP000192917">
    <property type="component" value="Unassembled WGS sequence"/>
</dbReference>
<accession>A0A1Y6CNR0</accession>
<dbReference type="NCBIfam" id="NF038399">
    <property type="entry name" value="NH_RiPP_Os17"/>
    <property type="match status" value="1"/>
</dbReference>